<dbReference type="EMBL" id="JAANIU010012631">
    <property type="protein sequence ID" value="KAG1530359.1"/>
    <property type="molecule type" value="Genomic_DNA"/>
</dbReference>
<accession>A0A9P6XQB6</accession>
<feature type="region of interest" description="Disordered" evidence="1">
    <location>
        <begin position="1"/>
        <end position="81"/>
    </location>
</feature>
<evidence type="ECO:0000313" key="2">
    <source>
        <dbReference type="EMBL" id="KAG1530359.1"/>
    </source>
</evidence>
<organism evidence="2 3">
    <name type="scientific">Rhizopus delemar</name>
    <dbReference type="NCBI Taxonomy" id="936053"/>
    <lineage>
        <taxon>Eukaryota</taxon>
        <taxon>Fungi</taxon>
        <taxon>Fungi incertae sedis</taxon>
        <taxon>Mucoromycota</taxon>
        <taxon>Mucoromycotina</taxon>
        <taxon>Mucoromycetes</taxon>
        <taxon>Mucorales</taxon>
        <taxon>Mucorineae</taxon>
        <taxon>Rhizopodaceae</taxon>
        <taxon>Rhizopus</taxon>
    </lineage>
</organism>
<dbReference type="AlphaFoldDB" id="A0A9P6XQB6"/>
<protein>
    <submittedName>
        <fullName evidence="2">Uncharacterized protein</fullName>
    </submittedName>
</protein>
<proteinExistence type="predicted"/>
<comment type="caution">
    <text evidence="2">The sequence shown here is derived from an EMBL/GenBank/DDBJ whole genome shotgun (WGS) entry which is preliminary data.</text>
</comment>
<keyword evidence="3" id="KW-1185">Reference proteome</keyword>
<name>A0A9P6XQB6_9FUNG</name>
<evidence type="ECO:0000256" key="1">
    <source>
        <dbReference type="SAM" id="MobiDB-lite"/>
    </source>
</evidence>
<dbReference type="Proteomes" id="UP000740926">
    <property type="component" value="Unassembled WGS sequence"/>
</dbReference>
<sequence>MGGAHRQRHHRGGQQAQRRRLAAMHVAGHLAEDDVERPADRGSQRVGDARRVQVMDGLAGGDQQHESGQRTSDPDKVDRAP</sequence>
<reference evidence="2 3" key="1">
    <citation type="journal article" date="2020" name="Microb. Genom.">
        <title>Genetic diversity of clinical and environmental Mucorales isolates obtained from an investigation of mucormycosis cases among solid organ transplant recipients.</title>
        <authorList>
            <person name="Nguyen M.H."/>
            <person name="Kaul D."/>
            <person name="Muto C."/>
            <person name="Cheng S.J."/>
            <person name="Richter R.A."/>
            <person name="Bruno V.M."/>
            <person name="Liu G."/>
            <person name="Beyhan S."/>
            <person name="Sundermann A.J."/>
            <person name="Mounaud S."/>
            <person name="Pasculle A.W."/>
            <person name="Nierman W.C."/>
            <person name="Driscoll E."/>
            <person name="Cumbie R."/>
            <person name="Clancy C.J."/>
            <person name="Dupont C.L."/>
        </authorList>
    </citation>
    <scope>NUCLEOTIDE SEQUENCE [LARGE SCALE GENOMIC DNA]</scope>
    <source>
        <strain evidence="2 3">GL24</strain>
    </source>
</reference>
<evidence type="ECO:0000313" key="3">
    <source>
        <dbReference type="Proteomes" id="UP000740926"/>
    </source>
</evidence>
<feature type="compositionally biased region" description="Basic and acidic residues" evidence="1">
    <location>
        <begin position="63"/>
        <end position="81"/>
    </location>
</feature>
<feature type="compositionally biased region" description="Basic residues" evidence="1">
    <location>
        <begin position="1"/>
        <end position="22"/>
    </location>
</feature>
<gene>
    <name evidence="2" type="ORF">G6F50_017370</name>
</gene>
<feature type="compositionally biased region" description="Basic and acidic residues" evidence="1">
    <location>
        <begin position="30"/>
        <end position="53"/>
    </location>
</feature>